<keyword evidence="2" id="KW-1185">Reference proteome</keyword>
<dbReference type="AlphaFoldDB" id="A0A7X0HNQ6"/>
<gene>
    <name evidence="1" type="ORF">HNR53_000692</name>
</gene>
<name>A0A7X0HNQ6_9BACI</name>
<protein>
    <submittedName>
        <fullName evidence="1">Pimeloyl-ACP methyl ester carboxylesterase</fullName>
    </submittedName>
</protein>
<comment type="caution">
    <text evidence="1">The sequence shown here is derived from an EMBL/GenBank/DDBJ whole genome shotgun (WGS) entry which is preliminary data.</text>
</comment>
<sequence>MGGWIALQFSLNSKRIKKLVLLAPVMSFAPLNWKSPFKLFPALWFRNSFFIRNLYNWMFAKQNVPNETLYNQFFIGYKYGKINLRVAPKVFKQEELERLQAETLVLISEQEVVYSSTKKALDNAAAIPKITAVLIPNSSHCLPAEQNEIVNDLVTKYLL</sequence>
<evidence type="ECO:0000313" key="2">
    <source>
        <dbReference type="Proteomes" id="UP000531594"/>
    </source>
</evidence>
<dbReference type="SUPFAM" id="SSF53474">
    <property type="entry name" value="alpha/beta-Hydrolases"/>
    <property type="match status" value="1"/>
</dbReference>
<dbReference type="RefSeq" id="WP_184522825.1">
    <property type="nucleotide sequence ID" value="NZ_JACHGK010000002.1"/>
</dbReference>
<evidence type="ECO:0000313" key="1">
    <source>
        <dbReference type="EMBL" id="MBB6444084.1"/>
    </source>
</evidence>
<dbReference type="Proteomes" id="UP000531594">
    <property type="component" value="Unassembled WGS sequence"/>
</dbReference>
<organism evidence="1 2">
    <name type="scientific">Bacillus benzoevorans</name>
    <dbReference type="NCBI Taxonomy" id="1456"/>
    <lineage>
        <taxon>Bacteria</taxon>
        <taxon>Bacillati</taxon>
        <taxon>Bacillota</taxon>
        <taxon>Bacilli</taxon>
        <taxon>Bacillales</taxon>
        <taxon>Bacillaceae</taxon>
        <taxon>Bacillus</taxon>
    </lineage>
</organism>
<reference evidence="1 2" key="1">
    <citation type="submission" date="2020-08" db="EMBL/GenBank/DDBJ databases">
        <title>Genomic Encyclopedia of Type Strains, Phase IV (KMG-IV): sequencing the most valuable type-strain genomes for metagenomic binning, comparative biology and taxonomic classification.</title>
        <authorList>
            <person name="Goeker M."/>
        </authorList>
    </citation>
    <scope>NUCLEOTIDE SEQUENCE [LARGE SCALE GENOMIC DNA]</scope>
    <source>
        <strain evidence="1 2">DSM 5391</strain>
    </source>
</reference>
<accession>A0A7X0HNQ6</accession>
<dbReference type="EMBL" id="JACHGK010000002">
    <property type="protein sequence ID" value="MBB6444084.1"/>
    <property type="molecule type" value="Genomic_DNA"/>
</dbReference>
<dbReference type="Gene3D" id="3.40.50.1820">
    <property type="entry name" value="alpha/beta hydrolase"/>
    <property type="match status" value="1"/>
</dbReference>
<proteinExistence type="predicted"/>
<dbReference type="InterPro" id="IPR029058">
    <property type="entry name" value="AB_hydrolase_fold"/>
</dbReference>